<dbReference type="InterPro" id="IPR018983">
    <property type="entry name" value="U3_snoRNA-assocProt_15_C"/>
</dbReference>
<dbReference type="Pfam" id="PF00400">
    <property type="entry name" value="WD40"/>
    <property type="match status" value="4"/>
</dbReference>
<dbReference type="InterPro" id="IPR001680">
    <property type="entry name" value="WD40_rpt"/>
</dbReference>
<dbReference type="OrthoDB" id="431715at2759"/>
<dbReference type="GO" id="GO:0006364">
    <property type="term" value="P:rRNA processing"/>
    <property type="evidence" value="ECO:0007669"/>
    <property type="project" value="UniProtKB-KW"/>
</dbReference>
<dbReference type="GO" id="GO:0005730">
    <property type="term" value="C:nucleolus"/>
    <property type="evidence" value="ECO:0007669"/>
    <property type="project" value="UniProtKB-SubCell"/>
</dbReference>
<dbReference type="AlphaFoldDB" id="A0A9N9WTW1"/>
<reference evidence="11" key="2">
    <citation type="submission" date="2022-10" db="EMBL/GenBank/DDBJ databases">
        <authorList>
            <consortium name="ENA_rothamsted_submissions"/>
            <consortium name="culmorum"/>
            <person name="King R."/>
        </authorList>
    </citation>
    <scope>NUCLEOTIDE SEQUENCE</scope>
</reference>
<dbReference type="PROSITE" id="PS50294">
    <property type="entry name" value="WD_REPEATS_REGION"/>
    <property type="match status" value="2"/>
</dbReference>
<keyword evidence="5" id="KW-0677">Repeat</keyword>
<feature type="repeat" description="WD" evidence="8">
    <location>
        <begin position="244"/>
        <end position="285"/>
    </location>
</feature>
<dbReference type="InterPro" id="IPR036322">
    <property type="entry name" value="WD40_repeat_dom_sf"/>
</dbReference>
<comment type="function">
    <text evidence="7">Ribosome biogenesis factor. Involved in nucleolar processing of pre-18S ribosomal RNA. Required for optimal pre-ribosomal RNA transcription by RNA polymerase I. Part of the small subunit (SSU) processome, first precursor of the small eukaryotic ribosomal subunit. During the assembly of the SSU processome in the nucleolus, many ribosome biogenesis factors, an RNA chaperone and ribosomal proteins associate with the nascent pre-rRNA and work in concert to generate RNA folding, modifications, rearrangements and cleavage as well as targeted degradation of pre-ribosomal RNA by the RNA exosome.</text>
</comment>
<evidence type="ECO:0000313" key="11">
    <source>
        <dbReference type="EMBL" id="CAG9809015.1"/>
    </source>
</evidence>
<dbReference type="GO" id="GO:0045943">
    <property type="term" value="P:positive regulation of transcription by RNA polymerase I"/>
    <property type="evidence" value="ECO:0007669"/>
    <property type="project" value="TreeGrafter"/>
</dbReference>
<dbReference type="PANTHER" id="PTHR19924">
    <property type="entry name" value="UTP15 U3 SMALL NUCLEOLAR RNA-ASSOCIATED PROTEIN 15 FAMILY MEMBER"/>
    <property type="match status" value="1"/>
</dbReference>
<dbReference type="PROSITE" id="PS50082">
    <property type="entry name" value="WD_REPEATS_2"/>
    <property type="match status" value="3"/>
</dbReference>
<feature type="compositionally biased region" description="Basic and acidic residues" evidence="9">
    <location>
        <begin position="320"/>
        <end position="331"/>
    </location>
</feature>
<gene>
    <name evidence="11" type="ORF">CHIRRI_LOCUS11846</name>
</gene>
<evidence type="ECO:0000256" key="1">
    <source>
        <dbReference type="ARBA" id="ARBA00004604"/>
    </source>
</evidence>
<evidence type="ECO:0000256" key="8">
    <source>
        <dbReference type="PROSITE-ProRule" id="PRU00221"/>
    </source>
</evidence>
<proteinExistence type="predicted"/>
<name>A0A9N9WTW1_9DIPT</name>
<feature type="repeat" description="WD" evidence="8">
    <location>
        <begin position="160"/>
        <end position="202"/>
    </location>
</feature>
<comment type="subcellular location">
    <subcellularLocation>
        <location evidence="1">Nucleus</location>
        <location evidence="1">Nucleolus</location>
    </subcellularLocation>
</comment>
<feature type="domain" description="U3 small nucleolar RNA-associated protein 15 C-terminal" evidence="10">
    <location>
        <begin position="342"/>
        <end position="484"/>
    </location>
</feature>
<dbReference type="InterPro" id="IPR015943">
    <property type="entry name" value="WD40/YVTN_repeat-like_dom_sf"/>
</dbReference>
<keyword evidence="4 8" id="KW-0853">WD repeat</keyword>
<sequence length="520" mass="59069">MNNFKKTPIQNFTKGSVVTSEECKYWKQLGNPVFIKEYGSINYIDFSPIQPFNFAATCSLRVQIYNPLTKLVLKNISTFQKEAFGATYRKDGRLIVAGDEEGKIRLFDTNTKTMLRLFSGHKAPVHRTYFMSDLHHIASFSDDKTVKLWDVATEKFTTTFRGHTDYVRAGATNPISPHTILSGGYDHFVKMYDTRSHSCVLSVNHGSPVESVLFIPSGGIFISAGGTDIKFWDAVNGGRHLGNISQHTKTVTCLTMSADGRHLISGSLDRHVKFFNTANYQMIHNLNYTNSVLSVGVSRDGNTLAVGQVDGTLAIHRREEKFEEQKADQKREKKRKRRNLMVDEFIPKPEKKESKSYDNSLRAFEYAKALDQVMSRYCVNRTPEVTVAIIQELIRRNGLKQALVNRQQDSLAKIITFFNRYIGDGRFTRILIDAIDIFLNVYEPQFTTLSPNIQRLIVELNRRIKVEEEMTLEFLKLSGSLDMIINAAEIAYENQTDLVDLTATKLQPTENAMNATVIKI</sequence>
<feature type="repeat" description="WD" evidence="8">
    <location>
        <begin position="118"/>
        <end position="159"/>
    </location>
</feature>
<dbReference type="EMBL" id="OU895879">
    <property type="protein sequence ID" value="CAG9809015.1"/>
    <property type="molecule type" value="Genomic_DNA"/>
</dbReference>
<evidence type="ECO:0000313" key="12">
    <source>
        <dbReference type="Proteomes" id="UP001153620"/>
    </source>
</evidence>
<evidence type="ECO:0000256" key="6">
    <source>
        <dbReference type="ARBA" id="ARBA00023242"/>
    </source>
</evidence>
<evidence type="ECO:0000256" key="3">
    <source>
        <dbReference type="ARBA" id="ARBA00022552"/>
    </source>
</evidence>
<dbReference type="CDD" id="cd00200">
    <property type="entry name" value="WD40"/>
    <property type="match status" value="1"/>
</dbReference>
<evidence type="ECO:0000259" key="10">
    <source>
        <dbReference type="Pfam" id="PF09384"/>
    </source>
</evidence>
<keyword evidence="3" id="KW-0698">rRNA processing</keyword>
<dbReference type="SMART" id="SM00320">
    <property type="entry name" value="WD40"/>
    <property type="match status" value="6"/>
</dbReference>
<evidence type="ECO:0000256" key="2">
    <source>
        <dbReference type="ARBA" id="ARBA00018260"/>
    </source>
</evidence>
<keyword evidence="6" id="KW-0539">Nucleus</keyword>
<dbReference type="Gene3D" id="2.130.10.10">
    <property type="entry name" value="YVTN repeat-like/Quinoprotein amine dehydrogenase"/>
    <property type="match status" value="3"/>
</dbReference>
<dbReference type="PANTHER" id="PTHR19924:SF26">
    <property type="entry name" value="U3 SMALL NUCLEOLAR RNA-ASSOCIATED PROTEIN 15 HOMOLOG"/>
    <property type="match status" value="1"/>
</dbReference>
<keyword evidence="12" id="KW-1185">Reference proteome</keyword>
<accession>A0A9N9WTW1</accession>
<organism evidence="11 12">
    <name type="scientific">Chironomus riparius</name>
    <dbReference type="NCBI Taxonomy" id="315576"/>
    <lineage>
        <taxon>Eukaryota</taxon>
        <taxon>Metazoa</taxon>
        <taxon>Ecdysozoa</taxon>
        <taxon>Arthropoda</taxon>
        <taxon>Hexapoda</taxon>
        <taxon>Insecta</taxon>
        <taxon>Pterygota</taxon>
        <taxon>Neoptera</taxon>
        <taxon>Endopterygota</taxon>
        <taxon>Diptera</taxon>
        <taxon>Nematocera</taxon>
        <taxon>Chironomoidea</taxon>
        <taxon>Chironomidae</taxon>
        <taxon>Chironominae</taxon>
        <taxon>Chironomus</taxon>
    </lineage>
</organism>
<evidence type="ECO:0000256" key="7">
    <source>
        <dbReference type="ARBA" id="ARBA00045437"/>
    </source>
</evidence>
<dbReference type="SUPFAM" id="SSF50978">
    <property type="entry name" value="WD40 repeat-like"/>
    <property type="match status" value="1"/>
</dbReference>
<feature type="region of interest" description="Disordered" evidence="9">
    <location>
        <begin position="320"/>
        <end position="339"/>
    </location>
</feature>
<reference evidence="11" key="1">
    <citation type="submission" date="2022-01" db="EMBL/GenBank/DDBJ databases">
        <authorList>
            <person name="King R."/>
        </authorList>
    </citation>
    <scope>NUCLEOTIDE SEQUENCE</scope>
</reference>
<evidence type="ECO:0000256" key="4">
    <source>
        <dbReference type="ARBA" id="ARBA00022574"/>
    </source>
</evidence>
<protein>
    <recommendedName>
        <fullName evidence="2">U3 small nucleolar RNA-associated protein 15 homolog</fullName>
    </recommendedName>
</protein>
<dbReference type="Proteomes" id="UP001153620">
    <property type="component" value="Chromosome 3"/>
</dbReference>
<evidence type="ECO:0000256" key="9">
    <source>
        <dbReference type="SAM" id="MobiDB-lite"/>
    </source>
</evidence>
<evidence type="ECO:0000256" key="5">
    <source>
        <dbReference type="ARBA" id="ARBA00022737"/>
    </source>
</evidence>
<dbReference type="Pfam" id="PF09384">
    <property type="entry name" value="UTP15_C"/>
    <property type="match status" value="1"/>
</dbReference>